<dbReference type="InterPro" id="IPR051807">
    <property type="entry name" value="Sec-metab_biosynth-assoc"/>
</dbReference>
<accession>A0ABQ4QBE2</accession>
<proteinExistence type="inferred from homology"/>
<feature type="region of interest" description="Disordered" evidence="2">
    <location>
        <begin position="1"/>
        <end position="24"/>
    </location>
</feature>
<comment type="caution">
    <text evidence="4">The sequence shown here is derived from an EMBL/GenBank/DDBJ whole genome shotgun (WGS) entry which is preliminary data.</text>
</comment>
<organism evidence="4 5">
    <name type="scientific">Methylobacterium cerastii</name>
    <dbReference type="NCBI Taxonomy" id="932741"/>
    <lineage>
        <taxon>Bacteria</taxon>
        <taxon>Pseudomonadati</taxon>
        <taxon>Pseudomonadota</taxon>
        <taxon>Alphaproteobacteria</taxon>
        <taxon>Hyphomicrobiales</taxon>
        <taxon>Methylobacteriaceae</taxon>
        <taxon>Methylobacterium</taxon>
    </lineage>
</organism>
<dbReference type="Gene3D" id="3.30.70.1060">
    <property type="entry name" value="Dimeric alpha+beta barrel"/>
    <property type="match status" value="1"/>
</dbReference>
<reference evidence="4 5" key="1">
    <citation type="journal article" date="2021" name="Front. Microbiol.">
        <title>Comprehensive Comparative Genomics and Phenotyping of Methylobacterium Species.</title>
        <authorList>
            <person name="Alessa O."/>
            <person name="Ogura Y."/>
            <person name="Fujitani Y."/>
            <person name="Takami H."/>
            <person name="Hayashi T."/>
            <person name="Sahin N."/>
            <person name="Tani A."/>
        </authorList>
    </citation>
    <scope>NUCLEOTIDE SEQUENCE [LARGE SCALE GENOMIC DNA]</scope>
    <source>
        <strain evidence="4 5">DSM 23679</strain>
    </source>
</reference>
<protein>
    <recommendedName>
        <fullName evidence="3">YCII-related domain-containing protein</fullName>
    </recommendedName>
</protein>
<evidence type="ECO:0000313" key="4">
    <source>
        <dbReference type="EMBL" id="GJD42540.1"/>
    </source>
</evidence>
<comment type="similarity">
    <text evidence="1">Belongs to the YciI family.</text>
</comment>
<dbReference type="PANTHER" id="PTHR33606:SF3">
    <property type="entry name" value="PROTEIN YCII"/>
    <property type="match status" value="1"/>
</dbReference>
<gene>
    <name evidence="4" type="ORF">AFCDBAGC_0378</name>
</gene>
<dbReference type="InterPro" id="IPR011008">
    <property type="entry name" value="Dimeric_a/b-barrel"/>
</dbReference>
<feature type="domain" description="YCII-related" evidence="3">
    <location>
        <begin position="28"/>
        <end position="114"/>
    </location>
</feature>
<evidence type="ECO:0000256" key="1">
    <source>
        <dbReference type="ARBA" id="ARBA00007689"/>
    </source>
</evidence>
<sequence length="120" mass="13307">MGELAAADLSRHRQGTLETPSPDRTIPMHFAIHCLDVADRSVRQAHYPEHRAYLASSPIKILVAGPILDEDGETPIGSVLIVEAEDIEAARAFAKNDPFAVHGAWERIQVWPFKKSVDNR</sequence>
<dbReference type="SUPFAM" id="SSF54909">
    <property type="entry name" value="Dimeric alpha+beta barrel"/>
    <property type="match status" value="1"/>
</dbReference>
<dbReference type="PANTHER" id="PTHR33606">
    <property type="entry name" value="PROTEIN YCII"/>
    <property type="match status" value="1"/>
</dbReference>
<evidence type="ECO:0000313" key="5">
    <source>
        <dbReference type="Proteomes" id="UP001055117"/>
    </source>
</evidence>
<name>A0ABQ4QBE2_9HYPH</name>
<keyword evidence="5" id="KW-1185">Reference proteome</keyword>
<dbReference type="Proteomes" id="UP001055117">
    <property type="component" value="Unassembled WGS sequence"/>
</dbReference>
<dbReference type="Pfam" id="PF03795">
    <property type="entry name" value="YCII"/>
    <property type="match status" value="1"/>
</dbReference>
<dbReference type="InterPro" id="IPR005545">
    <property type="entry name" value="YCII"/>
</dbReference>
<dbReference type="EMBL" id="BPQG01000005">
    <property type="protein sequence ID" value="GJD42540.1"/>
    <property type="molecule type" value="Genomic_DNA"/>
</dbReference>
<evidence type="ECO:0000256" key="2">
    <source>
        <dbReference type="SAM" id="MobiDB-lite"/>
    </source>
</evidence>
<evidence type="ECO:0000259" key="3">
    <source>
        <dbReference type="Pfam" id="PF03795"/>
    </source>
</evidence>